<dbReference type="GO" id="GO:0016887">
    <property type="term" value="F:ATP hydrolysis activity"/>
    <property type="evidence" value="ECO:0007669"/>
    <property type="project" value="InterPro"/>
</dbReference>
<reference evidence="1" key="1">
    <citation type="submission" date="2016-10" db="EMBL/GenBank/DDBJ databases">
        <authorList>
            <person name="Benchimol M."/>
            <person name="Almeida L.G."/>
            <person name="Vasconcelos A.T."/>
            <person name="Perreira-Neves A."/>
            <person name="Rosa I.A."/>
            <person name="Tasca T."/>
            <person name="Bogo M.R."/>
            <person name="de Souza W."/>
        </authorList>
    </citation>
    <scope>NUCLEOTIDE SEQUENCE [LARGE SCALE GENOMIC DNA]</scope>
    <source>
        <strain evidence="1">K</strain>
    </source>
</reference>
<dbReference type="GeneID" id="94843439"/>
<dbReference type="OrthoDB" id="6110868at2759"/>
<comment type="caution">
    <text evidence="1">The sequence shown here is derived from an EMBL/GenBank/DDBJ whole genome shotgun (WGS) entry which is preliminary data.</text>
</comment>
<dbReference type="GO" id="GO:0004842">
    <property type="term" value="F:ubiquitin-protein transferase activity"/>
    <property type="evidence" value="ECO:0007669"/>
    <property type="project" value="InterPro"/>
</dbReference>
<gene>
    <name evidence="1" type="ORF">TRFO_32866</name>
</gene>
<protein>
    <submittedName>
        <fullName evidence="1">Uncharacterized protein</fullName>
    </submittedName>
</protein>
<sequence>MCSDKSKGEALMAQLDQISEKSINGRNRIDHICCLVLEEIGHADLSPYLPLKCLHQVIDNGHLIPKHLFEESNQRFINLKNIIKYSKFSNISSDFTLTTNTRTVTSMRNKYATFHENEDEYAEEVDYNERIPITLIGLSNYKMDSAKLNRGCLIIRTNMDSQALKKTTVEISEATANIIRKKQNESGEKTIDYTNYNSILKAAIEGATEGYYNQIKNDNNAPEYRISRYIGLRDLYGFVRQFTRFFYEIISHYISKNLNNDEFISEYQKCLLMIIYRNFSGYPFPTILMTKAFSKCILESMRLSMEKITNSNNILLDMISSLSINTFSIPAIDIIEDNLKVIPERNVKSPFMRHLLIYTENNSAMTLLNNEIKSKISYIFYPDNMSSYPDDEWITNEIKILANAMKVGSTVMFLGSHPMFNGLYDVFNLRYQQIRGKNFAHVSFNGDSFPTEVHHQFRAIIVVNSQVYETVLHDPFLNRFEAIHLTYDSLSDEASKIKDKIREIMPPENIRLKNINNKIHEVQFKSIMYINKLFGITDDAINPMFFLNKMPSEILYLIYLQYIKNYDSKFLSSFSNSIFVYTTGLHSTLPHLLQYYDLLSQSQDNFHQVFHDPIEKLFHNLWITKNSMKGIQTVVLVPNIEDVESINNALSHYFYGIKNLKTEFVIHLEIDKVTKAFIFQTKSNKSFSIEFKYTIKTDPLGNSKVVYSLEGNLIHFENSNQQERILIDSIEHFIVSGIVRKVNLRCFSKNIENKSNLCITIYCTGNEFAIESFISATINSSIPLKAYYQSDFLDPINSKSIYHIIRNYCYNEMNTIIFISRLYSYNSEYFTRFAHLQFELQNIREKCGLLYKPSTIHTLFLISMNDVNRSNSFHENERNDTKYLIQTPEWPIIYLDKLVNSSFIPKEDENEYNSHYLGSIDIRTLLYESLNTIFNTKIDKEFYIKSSVLKGIIQLFNQEDSGIIMKHISNELFINYLIDSFDKVITESQTLKSTLNDGENSMIFKLLPFLTNDYPDSLLEYISSNVTNKISYSLTIFIRDIFNAQKFENNFINENYIKNIIGFSSTNLKKHLAESNFFLESPHMYFIEKRYKSSNQEIDTNQCVYQEAEQLLLERKMKLKNNDMTIYSTKEPNKKINEDVKLNKIIASEAFMNSYIFGILLPNFNENITDFTKNTNLLSFMKCLVNFTSEPNDSFIDSIVQPNYTVTSKTVSY</sequence>
<proteinExistence type="predicted"/>
<dbReference type="AlphaFoldDB" id="A0A1J4JP03"/>
<dbReference type="VEuPathDB" id="TrichDB:TRFO_32866"/>
<dbReference type="Proteomes" id="UP000179807">
    <property type="component" value="Unassembled WGS sequence"/>
</dbReference>
<accession>A0A1J4JP03</accession>
<dbReference type="PANTHER" id="PTHR22605:SF1">
    <property type="entry name" value="RZ-TYPE DOMAIN-CONTAINING PROTEIN"/>
    <property type="match status" value="1"/>
</dbReference>
<keyword evidence="2" id="KW-1185">Reference proteome</keyword>
<dbReference type="PANTHER" id="PTHR22605">
    <property type="entry name" value="RZ-TYPE DOMAIN-CONTAINING PROTEIN"/>
    <property type="match status" value="1"/>
</dbReference>
<dbReference type="RefSeq" id="XP_068353594.1">
    <property type="nucleotide sequence ID" value="XM_068508735.1"/>
</dbReference>
<dbReference type="EMBL" id="MLAK01000954">
    <property type="protein sequence ID" value="OHT00458.1"/>
    <property type="molecule type" value="Genomic_DNA"/>
</dbReference>
<evidence type="ECO:0000313" key="2">
    <source>
        <dbReference type="Proteomes" id="UP000179807"/>
    </source>
</evidence>
<name>A0A1J4JP03_9EUKA</name>
<organism evidence="1 2">
    <name type="scientific">Tritrichomonas foetus</name>
    <dbReference type="NCBI Taxonomy" id="1144522"/>
    <lineage>
        <taxon>Eukaryota</taxon>
        <taxon>Metamonada</taxon>
        <taxon>Parabasalia</taxon>
        <taxon>Tritrichomonadida</taxon>
        <taxon>Tritrichomonadidae</taxon>
        <taxon>Tritrichomonas</taxon>
    </lineage>
</organism>
<dbReference type="InterPro" id="IPR031248">
    <property type="entry name" value="RNF213"/>
</dbReference>
<evidence type="ECO:0000313" key="1">
    <source>
        <dbReference type="EMBL" id="OHT00458.1"/>
    </source>
</evidence>